<reference evidence="1" key="1">
    <citation type="journal article" date="2022" name="Front. Genet.">
        <title>Chromosome-Scale Assembly of the Dendrobium nobile Genome Provides Insights Into the Molecular Mechanism of the Biosynthesis of the Medicinal Active Ingredient of Dendrobium.</title>
        <authorList>
            <person name="Xu Q."/>
            <person name="Niu S.-C."/>
            <person name="Li K.-L."/>
            <person name="Zheng P.-J."/>
            <person name="Zhang X.-J."/>
            <person name="Jia Y."/>
            <person name="Liu Y."/>
            <person name="Niu Y.-X."/>
            <person name="Yu L.-H."/>
            <person name="Chen D.-F."/>
            <person name="Zhang G.-Q."/>
        </authorList>
    </citation>
    <scope>NUCLEOTIDE SEQUENCE</scope>
    <source>
        <tissue evidence="1">Leaf</tissue>
    </source>
</reference>
<dbReference type="Proteomes" id="UP000829196">
    <property type="component" value="Unassembled WGS sequence"/>
</dbReference>
<name>A0A8T3C4J5_DENNO</name>
<evidence type="ECO:0000313" key="1">
    <source>
        <dbReference type="EMBL" id="KAI0528786.1"/>
    </source>
</evidence>
<dbReference type="EMBL" id="JAGYWB010000002">
    <property type="protein sequence ID" value="KAI0528786.1"/>
    <property type="molecule type" value="Genomic_DNA"/>
</dbReference>
<gene>
    <name evidence="1" type="ORF">KFK09_001329</name>
</gene>
<comment type="caution">
    <text evidence="1">The sequence shown here is derived from an EMBL/GenBank/DDBJ whole genome shotgun (WGS) entry which is preliminary data.</text>
</comment>
<keyword evidence="2" id="KW-1185">Reference proteome</keyword>
<sequence length="165" mass="18631">MVFQTPVSCQLRSFRPPSPDNGLSDPGLLPTSVAYYGPSNLHQQTTVFMTPVSNQLRSFGPQLLPITVLPTSIAYYGHSDLHRQITFFLTSVSCGLRSFRLPSPPMKSLDTATLAPATGTKRQEKCLLILNLYRELHTDNYISWHRNYIPLPLWCAAKIPRRTDR</sequence>
<evidence type="ECO:0000313" key="2">
    <source>
        <dbReference type="Proteomes" id="UP000829196"/>
    </source>
</evidence>
<organism evidence="1 2">
    <name type="scientific">Dendrobium nobile</name>
    <name type="common">Orchid</name>
    <dbReference type="NCBI Taxonomy" id="94219"/>
    <lineage>
        <taxon>Eukaryota</taxon>
        <taxon>Viridiplantae</taxon>
        <taxon>Streptophyta</taxon>
        <taxon>Embryophyta</taxon>
        <taxon>Tracheophyta</taxon>
        <taxon>Spermatophyta</taxon>
        <taxon>Magnoliopsida</taxon>
        <taxon>Liliopsida</taxon>
        <taxon>Asparagales</taxon>
        <taxon>Orchidaceae</taxon>
        <taxon>Epidendroideae</taxon>
        <taxon>Malaxideae</taxon>
        <taxon>Dendrobiinae</taxon>
        <taxon>Dendrobium</taxon>
    </lineage>
</organism>
<protein>
    <submittedName>
        <fullName evidence="1">Uncharacterized protein</fullName>
    </submittedName>
</protein>
<accession>A0A8T3C4J5</accession>
<dbReference type="AlphaFoldDB" id="A0A8T3C4J5"/>
<proteinExistence type="predicted"/>